<dbReference type="CDD" id="cd11835">
    <property type="entry name" value="SH3_ARHGAP32_33"/>
    <property type="match status" value="1"/>
</dbReference>
<keyword evidence="3" id="KW-0343">GTPase activation</keyword>
<evidence type="ECO:0000259" key="7">
    <source>
        <dbReference type="PROSITE" id="PS50238"/>
    </source>
</evidence>
<feature type="compositionally biased region" description="Polar residues" evidence="5">
    <location>
        <begin position="1179"/>
        <end position="1200"/>
    </location>
</feature>
<dbReference type="InterPro" id="IPR008936">
    <property type="entry name" value="Rho_GTPase_activation_prot"/>
</dbReference>
<comment type="similarity">
    <text evidence="1">Belongs to the PX domain-containing GAP family.</text>
</comment>
<dbReference type="Gene3D" id="2.30.30.40">
    <property type="entry name" value="SH3 Domains"/>
    <property type="match status" value="1"/>
</dbReference>
<dbReference type="SMART" id="SM00324">
    <property type="entry name" value="RhoGAP"/>
    <property type="match status" value="1"/>
</dbReference>
<feature type="compositionally biased region" description="Basic residues" evidence="5">
    <location>
        <begin position="899"/>
        <end position="915"/>
    </location>
</feature>
<dbReference type="Gene3D" id="1.10.555.10">
    <property type="entry name" value="Rho GTPase activation protein"/>
    <property type="match status" value="1"/>
</dbReference>
<feature type="region of interest" description="Disordered" evidence="5">
    <location>
        <begin position="680"/>
        <end position="734"/>
    </location>
</feature>
<evidence type="ECO:0000256" key="1">
    <source>
        <dbReference type="ARBA" id="ARBA00008795"/>
    </source>
</evidence>
<proteinExistence type="inferred from homology"/>
<evidence type="ECO:0000313" key="8">
    <source>
        <dbReference type="Proteomes" id="UP000694845"/>
    </source>
</evidence>
<dbReference type="GO" id="GO:0035091">
    <property type="term" value="F:phosphatidylinositol binding"/>
    <property type="evidence" value="ECO:0007669"/>
    <property type="project" value="InterPro"/>
</dbReference>
<evidence type="ECO:0000313" key="9">
    <source>
        <dbReference type="RefSeq" id="XP_022108335.1"/>
    </source>
</evidence>
<feature type="region of interest" description="Disordered" evidence="5">
    <location>
        <begin position="783"/>
        <end position="851"/>
    </location>
</feature>
<feature type="region of interest" description="Disordered" evidence="5">
    <location>
        <begin position="880"/>
        <end position="1063"/>
    </location>
</feature>
<dbReference type="FunFam" id="2.30.30.40:FF:000207">
    <property type="entry name" value="CLUMA_CG020965, isoform A"/>
    <property type="match status" value="1"/>
</dbReference>
<dbReference type="PANTHER" id="PTHR15729">
    <property type="entry name" value="CDC42 GTPASE-ACTIVATING PROTEIN"/>
    <property type="match status" value="1"/>
</dbReference>
<dbReference type="GeneID" id="110988800"/>
<feature type="region of interest" description="Disordered" evidence="5">
    <location>
        <begin position="1156"/>
        <end position="1200"/>
    </location>
</feature>
<feature type="compositionally biased region" description="Polar residues" evidence="5">
    <location>
        <begin position="886"/>
        <end position="897"/>
    </location>
</feature>
<dbReference type="SUPFAM" id="SSF64268">
    <property type="entry name" value="PX domain"/>
    <property type="match status" value="1"/>
</dbReference>
<dbReference type="Proteomes" id="UP000694845">
    <property type="component" value="Unplaced"/>
</dbReference>
<dbReference type="OrthoDB" id="5873004at2759"/>
<feature type="region of interest" description="Disordered" evidence="5">
    <location>
        <begin position="1363"/>
        <end position="1384"/>
    </location>
</feature>
<dbReference type="KEGG" id="aplc:110988800"/>
<dbReference type="InterPro" id="IPR036871">
    <property type="entry name" value="PX_dom_sf"/>
</dbReference>
<dbReference type="GO" id="GO:0007264">
    <property type="term" value="P:small GTPase-mediated signal transduction"/>
    <property type="evidence" value="ECO:0007669"/>
    <property type="project" value="TreeGrafter"/>
</dbReference>
<keyword evidence="8" id="KW-1185">Reference proteome</keyword>
<sequence>MADVSPVLGTRSSCPPEVGCGELELEESGNNQFGACRGKKIRKFSENDADIRAGRVHLVDESSGQLISKVPLTTIDSNGEPNLRRRASFRIKKMSSSSFHDGTSRFPKLNDCAHFHYDNVELGQISLSMHEDPDLEEPGQNGSGGGGHCDLADNPFTIKVCSNGKVWLVKRCYEDFRVLDKQLHSCIYDRRFSQLVELPKGDGMVGNREGVRGILSRYLGRFSQIAGDMINCGPVLNWMEIDNHGHALKLDNHGNHVVASEESAINIPAVAAAHVTKRYMAQAPDEISLEVGDMISVIDMPPPVDTSWWRGKNGFEVGFFPRQCVELISDKIPPSVVNIMPRSPKPGFRSSHHQIPVKEYDKVLNKHGKLITFLRSFILARPTRRGLKQRGILRERVFGCDLGEHLLNCDTDVPQIVQACTEFIEDKGILDGIYRLSGVSSTVQWLRDEFDSEKVPDLSQYEKDIHCVSSVCKLYFRELPNPLLTYQLYKKFEEAATSQEETRLLKMHDTVQQLPPPHYRTLHFLIKHLAKMATYENQTGMTTKNLAIVWAPNLLRSKDLASATAAAFMEIKIQATVVEYLIRKADVIFNDKLFPDVPGRLMGQEMQRPKSLVLSTPTKLLSLEEARARTASQGAELEDKPRYIEVGGGPAALPKQYHTIIDLPMERKRASFSAKSKKSPGWKAFFSRSGSKDGKKKDGEELLKGGGRSSLRSVRSVESLASSNSSYEGQRSGESNVIMRRNSVACVDSSSLKRASSHDSFFEVDAATIAAATEDFLASTTQLQNQDDSDDDIFLPEKKVGLGEAGRSKKDRRKSSPLWIDQSISSSDSNVTSPKTPLLTPRDISTETKPKIEGEENLLEISARALMTNSVKLIPIVNGEDLESGPKSSGEQMSPQTPVRRRTKGSGTPSRRKIKSSPPMDMQLSGIAPPREVDIAEEEPSSKLFGRKGSVESPEGSKGTSVLEKITRAMKAKNKVRRELSLGNEPGKQSRGTQNALGEEGQTDAAVNGQLDGTQQTQDVDSQTSEELADGDAGHGTLSRPRSLSARAHSNTDSDLFDDLFPPETKFSLDTVLSEYDNIMEKYSNRALTPEFDTSAEEGVSGKRTSFPRAPLETEEYQPIPKFLDTLDASYIQSLSDTEHEQDSSAHRLPCKPEPLLIEQSNARPVESPPVSPMESSRHSATLPQGGTPSLSPGGSHSSETLIRLDGSMVMDHERSGGSPETDLKLNFDMLDRESDIIDFNNVQPDQGERLNSIEDVWHDASDDVLVDPSTDRVAKSDVAVSSETSEEVYHDVEQEETSLSLDFGNPSLDEDPRLHEMKFPPEDELDSAILGLNPNFGGVSPEIRASQATLASQYDNLDDSFTDKGVGSNVRTATPPPSDMLDSPFEVVESPFCTPSDELGESGQGSYSLGLDDVVEHVIEL</sequence>
<feature type="compositionally biased region" description="Basic and acidic residues" evidence="5">
    <location>
        <begin position="690"/>
        <end position="703"/>
    </location>
</feature>
<accession>A0A8B7ZU59</accession>
<protein>
    <submittedName>
        <fullName evidence="9">Rho GTPase-activating protein 32-like isoform X1</fullName>
    </submittedName>
</protein>
<feature type="domain" description="SH3" evidence="6">
    <location>
        <begin position="268"/>
        <end position="330"/>
    </location>
</feature>
<evidence type="ECO:0000256" key="2">
    <source>
        <dbReference type="ARBA" id="ARBA00022443"/>
    </source>
</evidence>
<dbReference type="SMART" id="SM00326">
    <property type="entry name" value="SH3"/>
    <property type="match status" value="1"/>
</dbReference>
<evidence type="ECO:0000256" key="5">
    <source>
        <dbReference type="SAM" id="MobiDB-lite"/>
    </source>
</evidence>
<dbReference type="GO" id="GO:0005096">
    <property type="term" value="F:GTPase activator activity"/>
    <property type="evidence" value="ECO:0007669"/>
    <property type="project" value="UniProtKB-KW"/>
</dbReference>
<dbReference type="InterPro" id="IPR001452">
    <property type="entry name" value="SH3_domain"/>
</dbReference>
<dbReference type="Pfam" id="PF00620">
    <property type="entry name" value="RhoGAP"/>
    <property type="match status" value="1"/>
</dbReference>
<dbReference type="PANTHER" id="PTHR15729:SF10">
    <property type="entry name" value="GTPASE-ACTIVATING PROTEIN CDGAPR"/>
    <property type="match status" value="1"/>
</dbReference>
<evidence type="ECO:0000259" key="6">
    <source>
        <dbReference type="PROSITE" id="PS50002"/>
    </source>
</evidence>
<evidence type="ECO:0000256" key="4">
    <source>
        <dbReference type="PROSITE-ProRule" id="PRU00192"/>
    </source>
</evidence>
<dbReference type="SUPFAM" id="SSF50044">
    <property type="entry name" value="SH3-domain"/>
    <property type="match status" value="1"/>
</dbReference>
<dbReference type="PROSITE" id="PS50002">
    <property type="entry name" value="SH3"/>
    <property type="match status" value="1"/>
</dbReference>
<dbReference type="FunFam" id="1.10.555.10:FF:000002">
    <property type="entry name" value="rho GTPase-activating protein 32 isoform X1"/>
    <property type="match status" value="1"/>
</dbReference>
<feature type="region of interest" description="Disordered" evidence="5">
    <location>
        <begin position="1087"/>
        <end position="1119"/>
    </location>
</feature>
<organism evidence="8 9">
    <name type="scientific">Acanthaster planci</name>
    <name type="common">Crown-of-thorns starfish</name>
    <dbReference type="NCBI Taxonomy" id="133434"/>
    <lineage>
        <taxon>Eukaryota</taxon>
        <taxon>Metazoa</taxon>
        <taxon>Echinodermata</taxon>
        <taxon>Eleutherozoa</taxon>
        <taxon>Asterozoa</taxon>
        <taxon>Asteroidea</taxon>
        <taxon>Valvatacea</taxon>
        <taxon>Valvatida</taxon>
        <taxon>Acanthasteridae</taxon>
        <taxon>Acanthaster</taxon>
    </lineage>
</organism>
<feature type="compositionally biased region" description="Polar residues" evidence="5">
    <location>
        <begin position="822"/>
        <end position="835"/>
    </location>
</feature>
<gene>
    <name evidence="9" type="primary">LOC110988800</name>
</gene>
<feature type="compositionally biased region" description="Low complexity" evidence="5">
    <location>
        <begin position="709"/>
        <end position="729"/>
    </location>
</feature>
<dbReference type="PROSITE" id="PS50238">
    <property type="entry name" value="RHOGAP"/>
    <property type="match status" value="1"/>
</dbReference>
<evidence type="ECO:0000256" key="3">
    <source>
        <dbReference type="ARBA" id="ARBA00022468"/>
    </source>
</evidence>
<dbReference type="RefSeq" id="XP_022108335.1">
    <property type="nucleotide sequence ID" value="XM_022252643.1"/>
</dbReference>
<reference evidence="9" key="1">
    <citation type="submission" date="2025-08" db="UniProtKB">
        <authorList>
            <consortium name="RefSeq"/>
        </authorList>
    </citation>
    <scope>IDENTIFICATION</scope>
</reference>
<dbReference type="SUPFAM" id="SSF48350">
    <property type="entry name" value="GTPase activation domain, GAP"/>
    <property type="match status" value="1"/>
</dbReference>
<dbReference type="InterPro" id="IPR000198">
    <property type="entry name" value="RhoGAP_dom"/>
</dbReference>
<dbReference type="InterPro" id="IPR036028">
    <property type="entry name" value="SH3-like_dom_sf"/>
</dbReference>
<name>A0A8B7ZU59_ACAPL</name>
<feature type="compositionally biased region" description="Low complexity" evidence="5">
    <location>
        <begin position="1014"/>
        <end position="1025"/>
    </location>
</feature>
<feature type="domain" description="Rho-GAP" evidence="7">
    <location>
        <begin position="400"/>
        <end position="589"/>
    </location>
</feature>
<keyword evidence="2 4" id="KW-0728">SH3 domain</keyword>
<dbReference type="InterPro" id="IPR051576">
    <property type="entry name" value="PX-Rho_GAP"/>
</dbReference>
<dbReference type="Pfam" id="PF14604">
    <property type="entry name" value="SH3_9"/>
    <property type="match status" value="1"/>
</dbReference>